<comment type="subunit">
    <text evidence="3">Homotetramer.</text>
</comment>
<dbReference type="InterPro" id="IPR027555">
    <property type="entry name" value="Mo5U34_MeTrfas-like"/>
</dbReference>
<keyword evidence="4" id="KW-0489">Methyltransferase</keyword>
<protein>
    <recommendedName>
        <fullName evidence="3">tRNA U34 carboxymethyltransferase</fullName>
        <ecNumber evidence="3">2.5.1.-</ecNumber>
    </recommendedName>
</protein>
<dbReference type="GO" id="GO:0002098">
    <property type="term" value="P:tRNA wobble uridine modification"/>
    <property type="evidence" value="ECO:0007669"/>
    <property type="project" value="InterPro"/>
</dbReference>
<evidence type="ECO:0000313" key="5">
    <source>
        <dbReference type="Proteomes" id="UP000254572"/>
    </source>
</evidence>
<dbReference type="GO" id="GO:0008168">
    <property type="term" value="F:methyltransferase activity"/>
    <property type="evidence" value="ECO:0007669"/>
    <property type="project" value="UniProtKB-KW"/>
</dbReference>
<feature type="binding site" evidence="3">
    <location>
        <position position="192"/>
    </location>
    <ligand>
        <name>carboxy-S-adenosyl-L-methionine</name>
        <dbReference type="ChEBI" id="CHEBI:134278"/>
    </ligand>
</feature>
<dbReference type="Proteomes" id="UP000254572">
    <property type="component" value="Unassembled WGS sequence"/>
</dbReference>
<dbReference type="InterPro" id="IPR010017">
    <property type="entry name" value="CmoB"/>
</dbReference>
<dbReference type="InterPro" id="IPR029063">
    <property type="entry name" value="SAM-dependent_MTases_sf"/>
</dbReference>
<proteinExistence type="inferred from homology"/>
<dbReference type="RefSeq" id="WP_115610935.1">
    <property type="nucleotide sequence ID" value="NZ_JBHLZC010000001.1"/>
</dbReference>
<name>A0A381E2A5_9GAMM</name>
<evidence type="ECO:0000256" key="3">
    <source>
        <dbReference type="HAMAP-Rule" id="MF_01590"/>
    </source>
</evidence>
<comment type="function">
    <text evidence="3">Catalyzes carboxymethyl transfer from carboxy-S-adenosyl-L-methionine (Cx-SAM) to 5-hydroxyuridine (ho5U) to form 5-carboxymethoxyuridine (cmo5U) at position 34 in tRNAs.</text>
</comment>
<organism evidence="4 5">
    <name type="scientific">Cardiobacterium valvarum</name>
    <dbReference type="NCBI Taxonomy" id="194702"/>
    <lineage>
        <taxon>Bacteria</taxon>
        <taxon>Pseudomonadati</taxon>
        <taxon>Pseudomonadota</taxon>
        <taxon>Gammaproteobacteria</taxon>
        <taxon>Cardiobacteriales</taxon>
        <taxon>Cardiobacteriaceae</taxon>
        <taxon>Cardiobacterium</taxon>
    </lineage>
</organism>
<evidence type="ECO:0000256" key="1">
    <source>
        <dbReference type="ARBA" id="ARBA00022679"/>
    </source>
</evidence>
<reference evidence="4 5" key="1">
    <citation type="submission" date="2018-06" db="EMBL/GenBank/DDBJ databases">
        <authorList>
            <consortium name="Pathogen Informatics"/>
            <person name="Doyle S."/>
        </authorList>
    </citation>
    <scope>NUCLEOTIDE SEQUENCE [LARGE SCALE GENOMIC DNA]</scope>
    <source>
        <strain evidence="4 5">NCTC13294</strain>
    </source>
</reference>
<feature type="binding site" evidence="3">
    <location>
        <begin position="150"/>
        <end position="152"/>
    </location>
    <ligand>
        <name>carboxy-S-adenosyl-L-methionine</name>
        <dbReference type="ChEBI" id="CHEBI:134278"/>
    </ligand>
</feature>
<dbReference type="HAMAP" id="MF_01590">
    <property type="entry name" value="tRNA_carboxymethyltr_CmoB"/>
    <property type="match status" value="1"/>
</dbReference>
<keyword evidence="2 3" id="KW-0819">tRNA processing</keyword>
<dbReference type="EMBL" id="UFUW01000001">
    <property type="protein sequence ID" value="SUX20178.1"/>
    <property type="molecule type" value="Genomic_DNA"/>
</dbReference>
<dbReference type="GO" id="GO:0032259">
    <property type="term" value="P:methylation"/>
    <property type="evidence" value="ECO:0007669"/>
    <property type="project" value="UniProtKB-KW"/>
</dbReference>
<evidence type="ECO:0000256" key="2">
    <source>
        <dbReference type="ARBA" id="ARBA00022694"/>
    </source>
</evidence>
<gene>
    <name evidence="3 4" type="primary">cmoB</name>
    <name evidence="4" type="ORF">NCTC13294_00685</name>
</gene>
<comment type="catalytic activity">
    <reaction evidence="3">
        <text>carboxy-S-adenosyl-L-methionine + 5-hydroxyuridine(34) in tRNA = 5-carboxymethoxyuridine(34) in tRNA + S-adenosyl-L-homocysteine + H(+)</text>
        <dbReference type="Rhea" id="RHEA:52848"/>
        <dbReference type="Rhea" id="RHEA-COMP:13381"/>
        <dbReference type="Rhea" id="RHEA-COMP:13383"/>
        <dbReference type="ChEBI" id="CHEBI:15378"/>
        <dbReference type="ChEBI" id="CHEBI:57856"/>
        <dbReference type="ChEBI" id="CHEBI:134278"/>
        <dbReference type="ChEBI" id="CHEBI:136877"/>
        <dbReference type="ChEBI" id="CHEBI:136879"/>
    </reaction>
</comment>
<feature type="binding site" evidence="3">
    <location>
        <position position="196"/>
    </location>
    <ligand>
        <name>carboxy-S-adenosyl-L-methionine</name>
        <dbReference type="ChEBI" id="CHEBI:134278"/>
    </ligand>
</feature>
<feature type="binding site" evidence="3">
    <location>
        <position position="108"/>
    </location>
    <ligand>
        <name>carboxy-S-adenosyl-L-methionine</name>
        <dbReference type="ChEBI" id="CHEBI:134278"/>
    </ligand>
</feature>
<dbReference type="AlphaFoldDB" id="A0A381E2A5"/>
<evidence type="ECO:0000313" key="4">
    <source>
        <dbReference type="EMBL" id="SUX20178.1"/>
    </source>
</evidence>
<accession>A0A381E2A5</accession>
<feature type="binding site" evidence="3">
    <location>
        <begin position="178"/>
        <end position="179"/>
    </location>
    <ligand>
        <name>carboxy-S-adenosyl-L-methionine</name>
        <dbReference type="ChEBI" id="CHEBI:134278"/>
    </ligand>
</feature>
<dbReference type="EC" id="2.5.1.-" evidence="3"/>
<feature type="binding site" evidence="3">
    <location>
        <position position="128"/>
    </location>
    <ligand>
        <name>carboxy-S-adenosyl-L-methionine</name>
        <dbReference type="ChEBI" id="CHEBI:134278"/>
    </ligand>
</feature>
<dbReference type="CDD" id="cd02440">
    <property type="entry name" value="AdoMet_MTases"/>
    <property type="match status" value="1"/>
</dbReference>
<sequence length="319" mass="35340">MNRPVSPVLAQWQHALAEKPALAAADETVRAALAATRPHGQFTDWLAVVHALPHDPAATIELNTATVRASSITAPSPEAGLRALMPWRKGPFDLYGVHIDSEWRSDDKFARLLAAGVDFTGKHILDVGCGNGYFLYRMLGAGARFALGLDPSWHYFAQYLALEKLLGPQHCAYLPLTLDDIAPRDFDLTLSMGVLYHRREPLQHLAQLRDTLRADGRLILETLVVDGDATTVLMPPERYAGMRNVWFLPSVAALTRWLHRLGLDLEYSGTPVATTGTEQRKTAWSTDCSLTDFMQPDFSATIEGLPPPQRVILIARKKR</sequence>
<dbReference type="SUPFAM" id="SSF53335">
    <property type="entry name" value="S-adenosyl-L-methionine-dependent methyltransferases"/>
    <property type="match status" value="1"/>
</dbReference>
<dbReference type="Gene3D" id="3.40.50.150">
    <property type="entry name" value="Vaccinia Virus protein VP39"/>
    <property type="match status" value="1"/>
</dbReference>
<keyword evidence="1 3" id="KW-0808">Transferase</keyword>
<dbReference type="OrthoDB" id="9773188at2"/>
<comment type="similarity">
    <text evidence="3">Belongs to the class I-like SAM-binding methyltransferase superfamily. CmoB family.</text>
</comment>
<feature type="binding site" evidence="3">
    <location>
        <position position="103"/>
    </location>
    <ligand>
        <name>carboxy-S-adenosyl-L-methionine</name>
        <dbReference type="ChEBI" id="CHEBI:134278"/>
    </ligand>
</feature>
<feature type="binding site" evidence="3">
    <location>
        <position position="89"/>
    </location>
    <ligand>
        <name>carboxy-S-adenosyl-L-methionine</name>
        <dbReference type="ChEBI" id="CHEBI:134278"/>
    </ligand>
</feature>
<dbReference type="GO" id="GO:0016765">
    <property type="term" value="F:transferase activity, transferring alkyl or aryl (other than methyl) groups"/>
    <property type="evidence" value="ECO:0007669"/>
    <property type="project" value="UniProtKB-UniRule"/>
</dbReference>
<dbReference type="NCBIfam" id="TIGR00452">
    <property type="entry name" value="tRNA 5-methoxyuridine(34)/uridine 5-oxyacetic acid(34) synthase CmoB"/>
    <property type="match status" value="1"/>
</dbReference>
<dbReference type="NCBIfam" id="NF011650">
    <property type="entry name" value="PRK15068.1"/>
    <property type="match status" value="1"/>
</dbReference>
<dbReference type="PANTHER" id="PTHR43464:SF95">
    <property type="entry name" value="TRNA U34 CARBOXYMETHYLTRANSFERASE"/>
    <property type="match status" value="1"/>
</dbReference>
<dbReference type="PANTHER" id="PTHR43464">
    <property type="entry name" value="METHYLTRANSFERASE"/>
    <property type="match status" value="1"/>
</dbReference>
<feature type="binding site" evidence="3">
    <location>
        <position position="310"/>
    </location>
    <ligand>
        <name>carboxy-S-adenosyl-L-methionine</name>
        <dbReference type="ChEBI" id="CHEBI:134278"/>
    </ligand>
</feature>
<keyword evidence="5" id="KW-1185">Reference proteome</keyword>
<dbReference type="Pfam" id="PF08003">
    <property type="entry name" value="Methyltransf_9"/>
    <property type="match status" value="1"/>
</dbReference>